<dbReference type="SMART" id="SM00382">
    <property type="entry name" value="AAA"/>
    <property type="match status" value="2"/>
</dbReference>
<dbReference type="Pfam" id="PF00005">
    <property type="entry name" value="ABC_tran"/>
    <property type="match status" value="2"/>
</dbReference>
<dbReference type="GO" id="GO:0005524">
    <property type="term" value="F:ATP binding"/>
    <property type="evidence" value="ECO:0007669"/>
    <property type="project" value="UniProtKB-KW"/>
</dbReference>
<feature type="domain" description="ABC transporter" evidence="4">
    <location>
        <begin position="364"/>
        <end position="576"/>
    </location>
</feature>
<feature type="coiled-coil region" evidence="3">
    <location>
        <begin position="101"/>
        <end position="147"/>
    </location>
</feature>
<dbReference type="EMBL" id="BAAACI010000001">
    <property type="protein sequence ID" value="GAA0765847.1"/>
    <property type="molecule type" value="Genomic_DNA"/>
</dbReference>
<organism evidence="5 6">
    <name type="scientific">Clostridium subterminale</name>
    <dbReference type="NCBI Taxonomy" id="1550"/>
    <lineage>
        <taxon>Bacteria</taxon>
        <taxon>Bacillati</taxon>
        <taxon>Bacillota</taxon>
        <taxon>Clostridia</taxon>
        <taxon>Eubacteriales</taxon>
        <taxon>Clostridiaceae</taxon>
        <taxon>Clostridium</taxon>
    </lineage>
</organism>
<keyword evidence="2 5" id="KW-0067">ATP-binding</keyword>
<sequence>MFELTLDGVKKYMDATLVLKNITFQVYAGEKVGIVGVNGSGKSTILKLIAGVLPMNYCIGYPGATSPGYDEGFIRKPREATCAYLEQIPNYEDGIKVIDVLKLAFEEVYSIENKMRELEEKMKFLEADDLEKALKQYSQLVELYEAKGGYNTEEKLSRICTGLKLDESFLNKEFNLLSGGEKTTVVLGKLLIDNLDILLLDEPTNHLDMESIEWLEAYLKSYNGIVIIVSHDRYFLDNVVTKIIEIEDMESKTYKGNYSDFAKQKEENMLEQFHQYKEQQKEIKNVQNSIKELRDWAARVDNNKFFKRAASLQKKLDKMKSSDTESNKYYRTRGQYVRTEKPKFERKNMKLNFRESERSGNETIKAEGLSKSFEDKVILKDVDLLINFGERAALIGPNGSGKTTFLKMLLDEEKPDSGVVELGANVMAAYLPQKIAFKNEEFTVLECFREDISILEGKAREYLSKFMFYGNSVFKKVKHLSGGERIRLKLGKLLYEDVNLLILDEPTNHLDIDSIENFEEALEDFNGTIFFISHDRYFINKISERVIAIEDNGFKSYPGNYDYYKNVKEHLKLNEIKEPVVKPERIKKPKNIDESKKKELEKSKVERIIEGLENEINDIDLAMTDDKLGYEELNKLYCKKDDLSKELDGVIELWVSLTM</sequence>
<evidence type="ECO:0000256" key="3">
    <source>
        <dbReference type="SAM" id="Coils"/>
    </source>
</evidence>
<dbReference type="NCBIfam" id="NF000355">
    <property type="entry name" value="ribo_prot_ABC_F"/>
    <property type="match status" value="1"/>
</dbReference>
<dbReference type="Gene3D" id="3.40.50.300">
    <property type="entry name" value="P-loop containing nucleotide triphosphate hydrolases"/>
    <property type="match status" value="2"/>
</dbReference>
<dbReference type="Pfam" id="PF12848">
    <property type="entry name" value="ABC_tran_Xtn"/>
    <property type="match status" value="1"/>
</dbReference>
<feature type="domain" description="ABC transporter" evidence="4">
    <location>
        <begin position="4"/>
        <end position="273"/>
    </location>
</feature>
<gene>
    <name evidence="5" type="ORF">GCM10008908_02880</name>
</gene>
<dbReference type="PANTHER" id="PTHR42855">
    <property type="entry name" value="ABC TRANSPORTER ATP-BINDING SUBUNIT"/>
    <property type="match status" value="1"/>
</dbReference>
<evidence type="ECO:0000256" key="2">
    <source>
        <dbReference type="ARBA" id="ARBA00022840"/>
    </source>
</evidence>
<evidence type="ECO:0000259" key="4">
    <source>
        <dbReference type="PROSITE" id="PS50893"/>
    </source>
</evidence>
<dbReference type="RefSeq" id="WP_343822950.1">
    <property type="nucleotide sequence ID" value="NZ_BAAACI010000001.1"/>
</dbReference>
<protein>
    <submittedName>
        <fullName evidence="5">ABC-F family ATP-binding cassette domain-containing protein</fullName>
    </submittedName>
</protein>
<dbReference type="CDD" id="cd03221">
    <property type="entry name" value="ABCF_EF-3"/>
    <property type="match status" value="2"/>
</dbReference>
<keyword evidence="6" id="KW-1185">Reference proteome</keyword>
<dbReference type="InterPro" id="IPR027417">
    <property type="entry name" value="P-loop_NTPase"/>
</dbReference>
<reference evidence="5 6" key="1">
    <citation type="journal article" date="2019" name="Int. J. Syst. Evol. Microbiol.">
        <title>The Global Catalogue of Microorganisms (GCM) 10K type strain sequencing project: providing services to taxonomists for standard genome sequencing and annotation.</title>
        <authorList>
            <consortium name="The Broad Institute Genomics Platform"/>
            <consortium name="The Broad Institute Genome Sequencing Center for Infectious Disease"/>
            <person name="Wu L."/>
            <person name="Ma J."/>
        </authorList>
    </citation>
    <scope>NUCLEOTIDE SEQUENCE [LARGE SCALE GENOMIC DNA]</scope>
    <source>
        <strain evidence="5 6">JCM 1417</strain>
    </source>
</reference>
<accession>A0ABN1KGU7</accession>
<dbReference type="SUPFAM" id="SSF52540">
    <property type="entry name" value="P-loop containing nucleoside triphosphate hydrolases"/>
    <property type="match status" value="2"/>
</dbReference>
<name>A0ABN1KGU7_CLOSU</name>
<dbReference type="Proteomes" id="UP001501047">
    <property type="component" value="Unassembled WGS sequence"/>
</dbReference>
<feature type="coiled-coil region" evidence="3">
    <location>
        <begin position="595"/>
        <end position="622"/>
    </location>
</feature>
<evidence type="ECO:0000256" key="1">
    <source>
        <dbReference type="ARBA" id="ARBA00022741"/>
    </source>
</evidence>
<comment type="caution">
    <text evidence="5">The sequence shown here is derived from an EMBL/GenBank/DDBJ whole genome shotgun (WGS) entry which is preliminary data.</text>
</comment>
<dbReference type="InterPro" id="IPR003439">
    <property type="entry name" value="ABC_transporter-like_ATP-bd"/>
</dbReference>
<proteinExistence type="predicted"/>
<evidence type="ECO:0000313" key="5">
    <source>
        <dbReference type="EMBL" id="GAA0765847.1"/>
    </source>
</evidence>
<dbReference type="PANTHER" id="PTHR42855:SF2">
    <property type="entry name" value="DRUG RESISTANCE ABC TRANSPORTER,ATP-BINDING PROTEIN"/>
    <property type="match status" value="1"/>
</dbReference>
<keyword evidence="1" id="KW-0547">Nucleotide-binding</keyword>
<dbReference type="InterPro" id="IPR032781">
    <property type="entry name" value="ABC_tran_Xtn"/>
</dbReference>
<dbReference type="InterPro" id="IPR051309">
    <property type="entry name" value="ABCF_ATPase"/>
</dbReference>
<keyword evidence="3" id="KW-0175">Coiled coil</keyword>
<evidence type="ECO:0000313" key="6">
    <source>
        <dbReference type="Proteomes" id="UP001501047"/>
    </source>
</evidence>
<dbReference type="PROSITE" id="PS50893">
    <property type="entry name" value="ABC_TRANSPORTER_2"/>
    <property type="match status" value="2"/>
</dbReference>
<dbReference type="InterPro" id="IPR003593">
    <property type="entry name" value="AAA+_ATPase"/>
</dbReference>
<feature type="coiled-coil region" evidence="3">
    <location>
        <begin position="262"/>
        <end position="296"/>
    </location>
</feature>